<feature type="compositionally biased region" description="Basic residues" evidence="1">
    <location>
        <begin position="131"/>
        <end position="143"/>
    </location>
</feature>
<name>A0A378VVH1_NEIGO</name>
<evidence type="ECO:0000313" key="2">
    <source>
        <dbReference type="EMBL" id="SUA20876.1"/>
    </source>
</evidence>
<accession>A0A378VVH1</accession>
<gene>
    <name evidence="2" type="ORF">NCTC11421_00981</name>
</gene>
<feature type="region of interest" description="Disordered" evidence="1">
    <location>
        <begin position="1"/>
        <end position="143"/>
    </location>
</feature>
<feature type="compositionally biased region" description="Basic and acidic residues" evidence="1">
    <location>
        <begin position="13"/>
        <end position="25"/>
    </location>
</feature>
<protein>
    <submittedName>
        <fullName evidence="2">Putative phage associated protein</fullName>
    </submittedName>
</protein>
<dbReference type="EMBL" id="UGRI01000001">
    <property type="protein sequence ID" value="SUA20876.1"/>
    <property type="molecule type" value="Genomic_DNA"/>
</dbReference>
<reference evidence="2" key="1">
    <citation type="submission" date="2018-06" db="EMBL/GenBank/DDBJ databases">
        <authorList>
            <consortium name="Pathogen Informatics"/>
            <person name="Doyle S."/>
        </authorList>
    </citation>
    <scope>NUCLEOTIDE SEQUENCE [LARGE SCALE GENOMIC DNA]</scope>
    <source>
        <strain evidence="2">NCTC11421</strain>
    </source>
</reference>
<feature type="compositionally biased region" description="Low complexity" evidence="1">
    <location>
        <begin position="80"/>
        <end position="92"/>
    </location>
</feature>
<organism evidence="2">
    <name type="scientific">Neisseria gonorrhoeae</name>
    <dbReference type="NCBI Taxonomy" id="485"/>
    <lineage>
        <taxon>Bacteria</taxon>
        <taxon>Pseudomonadati</taxon>
        <taxon>Pseudomonadota</taxon>
        <taxon>Betaproteobacteria</taxon>
        <taxon>Neisseriales</taxon>
        <taxon>Neisseriaceae</taxon>
        <taxon>Neisseria</taxon>
    </lineage>
</organism>
<sequence>MAGPSHSDGLVSDGRRYLKGREAETLRAGGLSEAVPSEPGRDYRPTQEARAPAKVMARPRDAAADGKPAGRAQPARAKDTPVAGKAAAAKNAATEKPSSDKVRNIEAGKSRFDGGKGKSVAAQGAATESRLKRRAKPSLKRLRKRLRTIRKRHGARRVCCREGLFIR</sequence>
<evidence type="ECO:0000256" key="1">
    <source>
        <dbReference type="SAM" id="MobiDB-lite"/>
    </source>
</evidence>
<proteinExistence type="predicted"/>
<feature type="compositionally biased region" description="Basic and acidic residues" evidence="1">
    <location>
        <begin position="97"/>
        <end position="116"/>
    </location>
</feature>
<dbReference type="AlphaFoldDB" id="A0A378VVH1"/>